<evidence type="ECO:0000313" key="3">
    <source>
        <dbReference type="Proteomes" id="UP001172159"/>
    </source>
</evidence>
<proteinExistence type="predicted"/>
<feature type="compositionally biased region" description="Acidic residues" evidence="1">
    <location>
        <begin position="275"/>
        <end position="286"/>
    </location>
</feature>
<keyword evidence="3" id="KW-1185">Reference proteome</keyword>
<dbReference type="AlphaFoldDB" id="A0AA40DU95"/>
<dbReference type="Proteomes" id="UP001172159">
    <property type="component" value="Unassembled WGS sequence"/>
</dbReference>
<feature type="compositionally biased region" description="Basic and acidic residues" evidence="1">
    <location>
        <begin position="201"/>
        <end position="212"/>
    </location>
</feature>
<organism evidence="2 3">
    <name type="scientific">Apiosordaria backusii</name>
    <dbReference type="NCBI Taxonomy" id="314023"/>
    <lineage>
        <taxon>Eukaryota</taxon>
        <taxon>Fungi</taxon>
        <taxon>Dikarya</taxon>
        <taxon>Ascomycota</taxon>
        <taxon>Pezizomycotina</taxon>
        <taxon>Sordariomycetes</taxon>
        <taxon>Sordariomycetidae</taxon>
        <taxon>Sordariales</taxon>
        <taxon>Lasiosphaeriaceae</taxon>
        <taxon>Apiosordaria</taxon>
    </lineage>
</organism>
<accession>A0AA40DU95</accession>
<feature type="region of interest" description="Disordered" evidence="1">
    <location>
        <begin position="246"/>
        <end position="371"/>
    </location>
</feature>
<comment type="caution">
    <text evidence="2">The sequence shown here is derived from an EMBL/GenBank/DDBJ whole genome shotgun (WGS) entry which is preliminary data.</text>
</comment>
<dbReference type="EMBL" id="JAUKTV010000014">
    <property type="protein sequence ID" value="KAK0716584.1"/>
    <property type="molecule type" value="Genomic_DNA"/>
</dbReference>
<name>A0AA40DU95_9PEZI</name>
<evidence type="ECO:0000313" key="2">
    <source>
        <dbReference type="EMBL" id="KAK0716584.1"/>
    </source>
</evidence>
<feature type="compositionally biased region" description="Polar residues" evidence="1">
    <location>
        <begin position="326"/>
        <end position="339"/>
    </location>
</feature>
<gene>
    <name evidence="2" type="ORF">B0T21DRAFT_454352</name>
</gene>
<evidence type="ECO:0000256" key="1">
    <source>
        <dbReference type="SAM" id="MobiDB-lite"/>
    </source>
</evidence>
<feature type="compositionally biased region" description="Low complexity" evidence="1">
    <location>
        <begin position="253"/>
        <end position="273"/>
    </location>
</feature>
<feature type="region of interest" description="Disordered" evidence="1">
    <location>
        <begin position="201"/>
        <end position="223"/>
    </location>
</feature>
<protein>
    <submittedName>
        <fullName evidence="2">Uncharacterized protein</fullName>
    </submittedName>
</protein>
<sequence>MGLTRRSPNLIEYVWPCGHYENVLVEKAPGISFVRGQFSLPIAKSPEEFTEEERKGVPGRRKCCRCWASSSLFKPLEACGECDHAFADCSSCMIVNSSGSREIATSDKRVVGEFDQTPEAWRCGECEAINAFDDDGAFNGFLAPKVADYAEDSACKKCNAPFSEENWVISPFSIYLGTWNGRKVAEGGPWHWNLEWHRDRAGKEHKKEDCYGQRKNGRRRRENPCINKNFTIEAPAQEEAVPVPAPVPDAEEQQPSTPSSPAESALPSPQPQTEEPPEETPVDEDQPPTSPQLEVEGDEPLDSPGFTIGDYGDDGIPEEHPVYQERQLSNPYDDQTTADLGSYYNPPPTIPYGEDEEDGQTLDDYYQENPP</sequence>
<reference evidence="2" key="1">
    <citation type="submission" date="2023-06" db="EMBL/GenBank/DDBJ databases">
        <title>Genome-scale phylogeny and comparative genomics of the fungal order Sordariales.</title>
        <authorList>
            <consortium name="Lawrence Berkeley National Laboratory"/>
            <person name="Hensen N."/>
            <person name="Bonometti L."/>
            <person name="Westerberg I."/>
            <person name="Brannstrom I.O."/>
            <person name="Guillou S."/>
            <person name="Cros-Aarteil S."/>
            <person name="Calhoun S."/>
            <person name="Haridas S."/>
            <person name="Kuo A."/>
            <person name="Mondo S."/>
            <person name="Pangilinan J."/>
            <person name="Riley R."/>
            <person name="Labutti K."/>
            <person name="Andreopoulos B."/>
            <person name="Lipzen A."/>
            <person name="Chen C."/>
            <person name="Yanf M."/>
            <person name="Daum C."/>
            <person name="Ng V."/>
            <person name="Clum A."/>
            <person name="Steindorff A."/>
            <person name="Ohm R."/>
            <person name="Martin F."/>
            <person name="Silar P."/>
            <person name="Natvig D."/>
            <person name="Lalanne C."/>
            <person name="Gautier V."/>
            <person name="Ament-Velasquez S.L."/>
            <person name="Kruys A."/>
            <person name="Hutchinson M.I."/>
            <person name="Powell A.J."/>
            <person name="Barry K."/>
            <person name="Miller A.N."/>
            <person name="Grigoriev I.V."/>
            <person name="Debuchy R."/>
            <person name="Gladieux P."/>
            <person name="Thoren M.H."/>
            <person name="Johannesson H."/>
        </authorList>
    </citation>
    <scope>NUCLEOTIDE SEQUENCE</scope>
    <source>
        <strain evidence="2">CBS 540.89</strain>
    </source>
</reference>